<feature type="domain" description="Gfo/Idh/MocA-like oxidoreductase N-terminal" evidence="2">
    <location>
        <begin position="6"/>
        <end position="121"/>
    </location>
</feature>
<evidence type="ECO:0000259" key="2">
    <source>
        <dbReference type="Pfam" id="PF01408"/>
    </source>
</evidence>
<gene>
    <name evidence="4" type="ORF">RM540_07055</name>
</gene>
<keyword evidence="5" id="KW-1185">Reference proteome</keyword>
<dbReference type="RefSeq" id="WP_311662851.1">
    <property type="nucleotide sequence ID" value="NZ_JAVRHT010000013.1"/>
</dbReference>
<keyword evidence="1" id="KW-0560">Oxidoreductase</keyword>
<dbReference type="SUPFAM" id="SSF51735">
    <property type="entry name" value="NAD(P)-binding Rossmann-fold domains"/>
    <property type="match status" value="1"/>
</dbReference>
<evidence type="ECO:0000256" key="1">
    <source>
        <dbReference type="ARBA" id="ARBA00023002"/>
    </source>
</evidence>
<dbReference type="Gene3D" id="3.30.360.10">
    <property type="entry name" value="Dihydrodipicolinate Reductase, domain 2"/>
    <property type="match status" value="1"/>
</dbReference>
<sequence length="350" mass="36202">MGGTIGWGVVGAGWVARDYVGPGIAASANGRVVAACDLDPAALGAFLPDRDLERTTSLDALLARDDVDAVYVATPNDAHLGPVRAAAAAGKAVLCEKPVARTLAEAEALLGAAQAAGVPYGTAFDQRFHPAHVALRELIAGGALGTVTAVRIRYACWTGPDWSPDENPHDNWRADPERAGGGAFLDLAPHGLDLTQVLLDEPITDVAALLQRRVHDYAVDDGAALVGRTEGGALLNLSVAYNCPDTFPRRELEVVGTRGRALALNTMGQTPGGTLTLTDAEGGAAAVPFDGTASPFRLQVEAFADALLRGEPFAWSPAHDLHTMRLLDAALGEPSARVPAPPEAAPPVSA</sequence>
<dbReference type="Proteomes" id="UP001267426">
    <property type="component" value="Unassembled WGS sequence"/>
</dbReference>
<protein>
    <submittedName>
        <fullName evidence="4">Gfo/Idh/MocA family oxidoreductase</fullName>
    </submittedName>
</protein>
<feature type="domain" description="GFO/IDH/MocA-like oxidoreductase" evidence="3">
    <location>
        <begin position="133"/>
        <end position="261"/>
    </location>
</feature>
<dbReference type="InterPro" id="IPR055170">
    <property type="entry name" value="GFO_IDH_MocA-like_dom"/>
</dbReference>
<dbReference type="InterPro" id="IPR050463">
    <property type="entry name" value="Gfo/Idh/MocA_oxidrdct_glycsds"/>
</dbReference>
<evidence type="ECO:0000313" key="4">
    <source>
        <dbReference type="EMBL" id="MDT0631508.1"/>
    </source>
</evidence>
<reference evidence="4 5" key="1">
    <citation type="submission" date="2023-09" db="EMBL/GenBank/DDBJ databases">
        <authorList>
            <person name="Rey-Velasco X."/>
        </authorList>
    </citation>
    <scope>NUCLEOTIDE SEQUENCE [LARGE SCALE GENOMIC DNA]</scope>
    <source>
        <strain evidence="4 5">F394</strain>
    </source>
</reference>
<proteinExistence type="predicted"/>
<dbReference type="InterPro" id="IPR036291">
    <property type="entry name" value="NAD(P)-bd_dom_sf"/>
</dbReference>
<dbReference type="Pfam" id="PF01408">
    <property type="entry name" value="GFO_IDH_MocA"/>
    <property type="match status" value="1"/>
</dbReference>
<evidence type="ECO:0000259" key="3">
    <source>
        <dbReference type="Pfam" id="PF22725"/>
    </source>
</evidence>
<dbReference type="Gene3D" id="3.40.50.720">
    <property type="entry name" value="NAD(P)-binding Rossmann-like Domain"/>
    <property type="match status" value="1"/>
</dbReference>
<evidence type="ECO:0000313" key="5">
    <source>
        <dbReference type="Proteomes" id="UP001267426"/>
    </source>
</evidence>
<organism evidence="4 5">
    <name type="scientific">Rubrivirga litoralis</name>
    <dbReference type="NCBI Taxonomy" id="3075598"/>
    <lineage>
        <taxon>Bacteria</taxon>
        <taxon>Pseudomonadati</taxon>
        <taxon>Rhodothermota</taxon>
        <taxon>Rhodothermia</taxon>
        <taxon>Rhodothermales</taxon>
        <taxon>Rubricoccaceae</taxon>
        <taxon>Rubrivirga</taxon>
    </lineage>
</organism>
<dbReference type="InterPro" id="IPR000683">
    <property type="entry name" value="Gfo/Idh/MocA-like_OxRdtase_N"/>
</dbReference>
<accession>A0ABU3BQF0</accession>
<dbReference type="PANTHER" id="PTHR43818:SF11">
    <property type="entry name" value="BCDNA.GH03377"/>
    <property type="match status" value="1"/>
</dbReference>
<dbReference type="EMBL" id="JAVRHT010000013">
    <property type="protein sequence ID" value="MDT0631508.1"/>
    <property type="molecule type" value="Genomic_DNA"/>
</dbReference>
<dbReference type="Pfam" id="PF22725">
    <property type="entry name" value="GFO_IDH_MocA_C3"/>
    <property type="match status" value="1"/>
</dbReference>
<comment type="caution">
    <text evidence="4">The sequence shown here is derived from an EMBL/GenBank/DDBJ whole genome shotgun (WGS) entry which is preliminary data.</text>
</comment>
<dbReference type="PANTHER" id="PTHR43818">
    <property type="entry name" value="BCDNA.GH03377"/>
    <property type="match status" value="1"/>
</dbReference>
<dbReference type="SUPFAM" id="SSF55347">
    <property type="entry name" value="Glyceraldehyde-3-phosphate dehydrogenase-like, C-terminal domain"/>
    <property type="match status" value="1"/>
</dbReference>
<name>A0ABU3BQF0_9BACT</name>